<dbReference type="EMBL" id="JAYWIO010000005">
    <property type="protein sequence ID" value="KAK7261647.1"/>
    <property type="molecule type" value="Genomic_DNA"/>
</dbReference>
<evidence type="ECO:0000313" key="2">
    <source>
        <dbReference type="Proteomes" id="UP001372338"/>
    </source>
</evidence>
<reference evidence="1 2" key="1">
    <citation type="submission" date="2024-01" db="EMBL/GenBank/DDBJ databases">
        <title>The genomes of 5 underutilized Papilionoideae crops provide insights into root nodulation and disease resistanc.</title>
        <authorList>
            <person name="Yuan L."/>
        </authorList>
    </citation>
    <scope>NUCLEOTIDE SEQUENCE [LARGE SCALE GENOMIC DNA]</scope>
    <source>
        <strain evidence="1">ZHUSHIDOU_FW_LH</strain>
        <tissue evidence="1">Leaf</tissue>
    </source>
</reference>
<sequence length="105" mass="12410">MSFCFYSFYIYEEILHPFHPLTHFLGVGSSEKTRGFFHQSDYSPVQSICTLGYLAQVMRTNSLSLGDFWFRSYFWRKSYILLRGKAHTYKKRVDISEMIVVALES</sequence>
<comment type="caution">
    <text evidence="1">The sequence shown here is derived from an EMBL/GenBank/DDBJ whole genome shotgun (WGS) entry which is preliminary data.</text>
</comment>
<organism evidence="1 2">
    <name type="scientific">Crotalaria pallida</name>
    <name type="common">Smooth rattlebox</name>
    <name type="synonym">Crotalaria striata</name>
    <dbReference type="NCBI Taxonomy" id="3830"/>
    <lineage>
        <taxon>Eukaryota</taxon>
        <taxon>Viridiplantae</taxon>
        <taxon>Streptophyta</taxon>
        <taxon>Embryophyta</taxon>
        <taxon>Tracheophyta</taxon>
        <taxon>Spermatophyta</taxon>
        <taxon>Magnoliopsida</taxon>
        <taxon>eudicotyledons</taxon>
        <taxon>Gunneridae</taxon>
        <taxon>Pentapetalae</taxon>
        <taxon>rosids</taxon>
        <taxon>fabids</taxon>
        <taxon>Fabales</taxon>
        <taxon>Fabaceae</taxon>
        <taxon>Papilionoideae</taxon>
        <taxon>50 kb inversion clade</taxon>
        <taxon>genistoids sensu lato</taxon>
        <taxon>core genistoids</taxon>
        <taxon>Crotalarieae</taxon>
        <taxon>Crotalaria</taxon>
    </lineage>
</organism>
<protein>
    <submittedName>
        <fullName evidence="1">Uncharacterized protein</fullName>
    </submittedName>
</protein>
<evidence type="ECO:0000313" key="1">
    <source>
        <dbReference type="EMBL" id="KAK7261647.1"/>
    </source>
</evidence>
<gene>
    <name evidence="1" type="ORF">RIF29_27963</name>
</gene>
<keyword evidence="2" id="KW-1185">Reference proteome</keyword>
<proteinExistence type="predicted"/>
<dbReference type="AlphaFoldDB" id="A0AAN9EQ21"/>
<accession>A0AAN9EQ21</accession>
<name>A0AAN9EQ21_CROPI</name>
<dbReference type="Proteomes" id="UP001372338">
    <property type="component" value="Unassembled WGS sequence"/>
</dbReference>